<comment type="caution">
    <text evidence="2">The sequence shown here is derived from an EMBL/GenBank/DDBJ whole genome shotgun (WGS) entry which is preliminary data.</text>
</comment>
<dbReference type="InterPro" id="IPR002182">
    <property type="entry name" value="NB-ARC"/>
</dbReference>
<dbReference type="Gene3D" id="3.40.50.300">
    <property type="entry name" value="P-loop containing nucleotide triphosphate hydrolases"/>
    <property type="match status" value="1"/>
</dbReference>
<organism evidence="2 3">
    <name type="scientific">Cardamine amara subsp. amara</name>
    <dbReference type="NCBI Taxonomy" id="228776"/>
    <lineage>
        <taxon>Eukaryota</taxon>
        <taxon>Viridiplantae</taxon>
        <taxon>Streptophyta</taxon>
        <taxon>Embryophyta</taxon>
        <taxon>Tracheophyta</taxon>
        <taxon>Spermatophyta</taxon>
        <taxon>Magnoliopsida</taxon>
        <taxon>eudicotyledons</taxon>
        <taxon>Gunneridae</taxon>
        <taxon>Pentapetalae</taxon>
        <taxon>rosids</taxon>
        <taxon>malvids</taxon>
        <taxon>Brassicales</taxon>
        <taxon>Brassicaceae</taxon>
        <taxon>Cardamineae</taxon>
        <taxon>Cardamine</taxon>
    </lineage>
</organism>
<dbReference type="Proteomes" id="UP001558713">
    <property type="component" value="Unassembled WGS sequence"/>
</dbReference>
<protein>
    <submittedName>
        <fullName evidence="2">Disease resistance protein RML1B</fullName>
    </submittedName>
</protein>
<dbReference type="Pfam" id="PF00931">
    <property type="entry name" value="NB-ARC"/>
    <property type="match status" value="1"/>
</dbReference>
<dbReference type="PRINTS" id="PR00364">
    <property type="entry name" value="DISEASERSIST"/>
</dbReference>
<accession>A0ABD0ZFN6</accession>
<dbReference type="InterPro" id="IPR027417">
    <property type="entry name" value="P-loop_NTPase"/>
</dbReference>
<sequence>MNHPEKNQKVSKWREALTGVSYLNAYDSNTCVDEATMVKEAVGEISDELFTEHFRDHVGDIVGMRSHMEGLSSLLEMESEEEVKIIGISGMGGVGKTTIAKCLYRQCSRQFEAHCFLNVKEIFRQRESLLYLQEYFLFKILGIEHIKLANAEAGSNEIKTRLQHQKVFVVLDDVDQTKQLQGLAKDTSWFFPGSRIIITTRDKGLLQECGVETVYTVKCLDKEHALQRFKQIVFEGIPPPDGLEQLLGRASQLAYGLPSALTDYSQLFLDWGIRTKTKEELEEAVRKFEEVPQETIVDILKSSYTCLSRMVRIAFLHIACLFNGDPILSVLKVKLDFGSSLIIGSIIQ</sequence>
<keyword evidence="3" id="KW-1185">Reference proteome</keyword>
<proteinExistence type="predicted"/>
<dbReference type="EMBL" id="JBANAX010000782">
    <property type="protein sequence ID" value="KAL1193488.1"/>
    <property type="molecule type" value="Genomic_DNA"/>
</dbReference>
<feature type="domain" description="NB-ARC" evidence="1">
    <location>
        <begin position="78"/>
        <end position="235"/>
    </location>
</feature>
<dbReference type="PANTHER" id="PTHR11017">
    <property type="entry name" value="LEUCINE-RICH REPEAT-CONTAINING PROTEIN"/>
    <property type="match status" value="1"/>
</dbReference>
<dbReference type="InterPro" id="IPR044974">
    <property type="entry name" value="Disease_R_plants"/>
</dbReference>
<dbReference type="SUPFAM" id="SSF52540">
    <property type="entry name" value="P-loop containing nucleoside triphosphate hydrolases"/>
    <property type="match status" value="1"/>
</dbReference>
<dbReference type="PANTHER" id="PTHR11017:SF573">
    <property type="entry name" value="ADP-RIBOSYL CYCLASE_CYCLIC ADP-RIBOSE HYDROLASE"/>
    <property type="match status" value="1"/>
</dbReference>
<evidence type="ECO:0000313" key="3">
    <source>
        <dbReference type="Proteomes" id="UP001558713"/>
    </source>
</evidence>
<reference evidence="2 3" key="1">
    <citation type="submission" date="2024-04" db="EMBL/GenBank/DDBJ databases">
        <title>Genome assembly C_amara_ONT_v2.</title>
        <authorList>
            <person name="Yant L."/>
            <person name="Moore C."/>
            <person name="Slenker M."/>
        </authorList>
    </citation>
    <scope>NUCLEOTIDE SEQUENCE [LARGE SCALE GENOMIC DNA]</scope>
    <source>
        <tissue evidence="2">Leaf</tissue>
    </source>
</reference>
<name>A0ABD0ZFN6_CARAN</name>
<dbReference type="AlphaFoldDB" id="A0ABD0ZFN6"/>
<gene>
    <name evidence="2" type="ORF">V5N11_000386</name>
</gene>
<evidence type="ECO:0000313" key="2">
    <source>
        <dbReference type="EMBL" id="KAL1193488.1"/>
    </source>
</evidence>
<evidence type="ECO:0000259" key="1">
    <source>
        <dbReference type="Pfam" id="PF00931"/>
    </source>
</evidence>